<sequence length="117" mass="13192">MSKVNRIAATIRQWPYAIEKGTYHLLFERRVDLHETADGPPIYTGEGYVFGPTGDVLTAEQYQDVCDLLNAPVIDGPGVEERAAQRRQKAIYGRVLTPEDRRRNAVRARATEGSKYV</sequence>
<dbReference type="AlphaFoldDB" id="A0A1N7FGS6"/>
<name>A0A1N7FGS6_9RHOB</name>
<evidence type="ECO:0000313" key="2">
    <source>
        <dbReference type="Proteomes" id="UP000186019"/>
    </source>
</evidence>
<keyword evidence="2" id="KW-1185">Reference proteome</keyword>
<dbReference type="RefSeq" id="WP_076531552.1">
    <property type="nucleotide sequence ID" value="NZ_FOAC01000001.1"/>
</dbReference>
<protein>
    <submittedName>
        <fullName evidence="1">Uncharacterized protein</fullName>
    </submittedName>
</protein>
<proteinExistence type="predicted"/>
<dbReference type="STRING" id="573024.SAMN05216208_1108"/>
<dbReference type="EMBL" id="FTNV01000001">
    <property type="protein sequence ID" value="SIR99503.1"/>
    <property type="molecule type" value="Genomic_DNA"/>
</dbReference>
<organism evidence="1 2">
    <name type="scientific">Roseovarius nanhaiticus</name>
    <dbReference type="NCBI Taxonomy" id="573024"/>
    <lineage>
        <taxon>Bacteria</taxon>
        <taxon>Pseudomonadati</taxon>
        <taxon>Pseudomonadota</taxon>
        <taxon>Alphaproteobacteria</taxon>
        <taxon>Rhodobacterales</taxon>
        <taxon>Roseobacteraceae</taxon>
        <taxon>Roseovarius</taxon>
    </lineage>
</organism>
<gene>
    <name evidence="1" type="ORF">SAMN05421666_1028</name>
</gene>
<reference evidence="1 2" key="1">
    <citation type="submission" date="2017-01" db="EMBL/GenBank/DDBJ databases">
        <authorList>
            <person name="Mah S.A."/>
            <person name="Swanson W.J."/>
            <person name="Moy G.W."/>
            <person name="Vacquier V.D."/>
        </authorList>
    </citation>
    <scope>NUCLEOTIDE SEQUENCE [LARGE SCALE GENOMIC DNA]</scope>
    <source>
        <strain evidence="1 2">DSM 29590</strain>
    </source>
</reference>
<accession>A0A1N7FGS6</accession>
<dbReference type="OrthoDB" id="9949170at2"/>
<dbReference type="Proteomes" id="UP000186019">
    <property type="component" value="Unassembled WGS sequence"/>
</dbReference>
<evidence type="ECO:0000313" key="1">
    <source>
        <dbReference type="EMBL" id="SIR99503.1"/>
    </source>
</evidence>